<evidence type="ECO:0000259" key="1">
    <source>
        <dbReference type="Pfam" id="PF12937"/>
    </source>
</evidence>
<dbReference type="Pfam" id="PF12937">
    <property type="entry name" value="F-box-like"/>
    <property type="match status" value="1"/>
</dbReference>
<dbReference type="EMBL" id="CAJPDS010000045">
    <property type="protein sequence ID" value="CAF9927558.1"/>
    <property type="molecule type" value="Genomic_DNA"/>
</dbReference>
<gene>
    <name evidence="2" type="ORF">HETSPECPRED_006610</name>
</gene>
<proteinExistence type="predicted"/>
<evidence type="ECO:0000313" key="3">
    <source>
        <dbReference type="Proteomes" id="UP000664521"/>
    </source>
</evidence>
<dbReference type="SUPFAM" id="SSF81383">
    <property type="entry name" value="F-box domain"/>
    <property type="match status" value="1"/>
</dbReference>
<comment type="caution">
    <text evidence="2">The sequence shown here is derived from an EMBL/GenBank/DDBJ whole genome shotgun (WGS) entry which is preliminary data.</text>
</comment>
<dbReference type="Proteomes" id="UP000664521">
    <property type="component" value="Unassembled WGS sequence"/>
</dbReference>
<keyword evidence="3" id="KW-1185">Reference proteome</keyword>
<dbReference type="OrthoDB" id="1638493at2759"/>
<dbReference type="InterPro" id="IPR036047">
    <property type="entry name" value="F-box-like_dom_sf"/>
</dbReference>
<dbReference type="InterPro" id="IPR001810">
    <property type="entry name" value="F-box_dom"/>
</dbReference>
<dbReference type="Gene3D" id="1.20.1280.50">
    <property type="match status" value="1"/>
</dbReference>
<reference evidence="2" key="1">
    <citation type="submission" date="2021-03" db="EMBL/GenBank/DDBJ databases">
        <authorList>
            <person name="Tagirdzhanova G."/>
        </authorList>
    </citation>
    <scope>NUCLEOTIDE SEQUENCE</scope>
</reference>
<dbReference type="AlphaFoldDB" id="A0A8H3FMY1"/>
<feature type="domain" description="F-box" evidence="1">
    <location>
        <begin position="8"/>
        <end position="42"/>
    </location>
</feature>
<accession>A0A8H3FMY1</accession>
<protein>
    <recommendedName>
        <fullName evidence="1">F-box domain-containing protein</fullName>
    </recommendedName>
</protein>
<evidence type="ECO:0000313" key="2">
    <source>
        <dbReference type="EMBL" id="CAF9927558.1"/>
    </source>
</evidence>
<organism evidence="2 3">
    <name type="scientific">Heterodermia speciosa</name>
    <dbReference type="NCBI Taxonomy" id="116794"/>
    <lineage>
        <taxon>Eukaryota</taxon>
        <taxon>Fungi</taxon>
        <taxon>Dikarya</taxon>
        <taxon>Ascomycota</taxon>
        <taxon>Pezizomycotina</taxon>
        <taxon>Lecanoromycetes</taxon>
        <taxon>OSLEUM clade</taxon>
        <taxon>Lecanoromycetidae</taxon>
        <taxon>Caliciales</taxon>
        <taxon>Physciaceae</taxon>
        <taxon>Heterodermia</taxon>
    </lineage>
</organism>
<name>A0A8H3FMY1_9LECA</name>
<sequence>MLLTELATELLLHIFNSLPTIPSVLALSSTCRYFRTLISTQRLPILYLAAEAQLGPLPDAIRLVTHNSTQPVHISRPAPPHSLALLQRLLVVGRTANQIADLYPSQKWHGTELSLSRRSLTSLEARRLRRAVYRLWLYTLAFHNAMHTRRSRQQPPVVRSRALLLRPWPASELAEMLDVQYLLRGLLQHHICPSNGTVLRRHRARYPHEQQAPPIHNGYPRNNSSSLQQQLDFQSKYFHSTPQVSKLLVARRDSHRDGAGGRGAGAAMIDGWGDEIAHYYVLEDMLKLDPGQIMWLYEHVATGSSALDVGMDNANAKDRVQAYINGIGGEWFENNGETFGETVAFVVGERGGEMEDLRADVEDGMEGVVKGAFG</sequence>